<dbReference type="AlphaFoldDB" id="A0A836IX92"/>
<feature type="compositionally biased region" description="Low complexity" evidence="1">
    <location>
        <begin position="585"/>
        <end position="601"/>
    </location>
</feature>
<feature type="region of interest" description="Disordered" evidence="1">
    <location>
        <begin position="66"/>
        <end position="97"/>
    </location>
</feature>
<name>A0A836IX92_9TRYP</name>
<protein>
    <submittedName>
        <fullName evidence="3">Uncharacterized protein</fullName>
    </submittedName>
</protein>
<evidence type="ECO:0000313" key="3">
    <source>
        <dbReference type="EMBL" id="KAG5509831.1"/>
    </source>
</evidence>
<comment type="caution">
    <text evidence="3">The sequence shown here is derived from an EMBL/GenBank/DDBJ whole genome shotgun (WGS) entry which is preliminary data.</text>
</comment>
<evidence type="ECO:0000313" key="4">
    <source>
        <dbReference type="Proteomes" id="UP000674318"/>
    </source>
</evidence>
<keyword evidence="4" id="KW-1185">Reference proteome</keyword>
<reference evidence="3 4" key="1">
    <citation type="submission" date="2021-02" db="EMBL/GenBank/DDBJ databases">
        <title>Porcisia hertigi Genome sequencing and assembly.</title>
        <authorList>
            <person name="Almutairi H."/>
            <person name="Gatherer D."/>
        </authorList>
    </citation>
    <scope>NUCLEOTIDE SEQUENCE [LARGE SCALE GENOMIC DNA]</scope>
    <source>
        <strain evidence="3 4">C119</strain>
    </source>
</reference>
<feature type="region of interest" description="Disordered" evidence="1">
    <location>
        <begin position="583"/>
        <end position="629"/>
    </location>
</feature>
<feature type="region of interest" description="Disordered" evidence="1">
    <location>
        <begin position="130"/>
        <end position="167"/>
    </location>
</feature>
<keyword evidence="2" id="KW-1133">Transmembrane helix</keyword>
<keyword evidence="2" id="KW-0472">Membrane</keyword>
<dbReference type="EMBL" id="JAFJZO010000012">
    <property type="protein sequence ID" value="KAG5509831.1"/>
    <property type="molecule type" value="Genomic_DNA"/>
</dbReference>
<evidence type="ECO:0000256" key="2">
    <source>
        <dbReference type="SAM" id="Phobius"/>
    </source>
</evidence>
<dbReference type="RefSeq" id="XP_067758838.1">
    <property type="nucleotide sequence ID" value="XM_067903413.1"/>
</dbReference>
<evidence type="ECO:0000256" key="1">
    <source>
        <dbReference type="SAM" id="MobiDB-lite"/>
    </source>
</evidence>
<proteinExistence type="predicted"/>
<dbReference type="GeneID" id="94293490"/>
<organism evidence="3 4">
    <name type="scientific">Porcisia hertigi</name>
    <dbReference type="NCBI Taxonomy" id="2761500"/>
    <lineage>
        <taxon>Eukaryota</taxon>
        <taxon>Discoba</taxon>
        <taxon>Euglenozoa</taxon>
        <taxon>Kinetoplastea</taxon>
        <taxon>Metakinetoplastina</taxon>
        <taxon>Trypanosomatida</taxon>
        <taxon>Trypanosomatidae</taxon>
        <taxon>Leishmaniinae</taxon>
        <taxon>Porcisia</taxon>
    </lineage>
</organism>
<dbReference type="KEGG" id="phet:94293490"/>
<sequence length="629" mass="67969">MVHVRLITPALAQLLDEAASDPAAERVLRDFVEERLCALVHTQSPSQLESALWIYLVAHQQLLSRAAHDSQPPDQELGAHGGVPESRTTSCNSSAPLPPSLQLPECLTCISDAVRWYCGELSMPVASHPIADASHPASRPRQGTQQQHPRPKAVPHMKQEPRASPETQPGALIDELLRYRQQPAPSSAPPQGAQHLKQESGPLATVQLAIDALAQVKYASVLLQPHTILLLVRNLVSLWSLIYLCKQLKRHQLRKERLLTGTGVTSAGTIEVKRVCGENRRRRDSIRSDRKPNQHHAGSEPIAVCFHDYDLLVPWDLVQRVLSPSAVSMKHVAARCRAIETRAGTLPLTSSGSSDTPSDFALILNPAVTALGDNPDRLRKNARIDAIEKAASQYHYALLSSRAHGQTSGDNRSLSAGASAASAAAHQEALRGSLTAVDIGEYGVLDPSRLRGPSSLADVDGPPSGGVGRGPLANLEANAKSYALFLRDASIGFDIQVMALTGAGVGYYLAYLRGLSPEWCTLYAVVGLVAMMLVDAVLLMIRVGRQDEAMRKARRRIRWQREKLEKEGERIVQTMQASAGLFAAGGTEPTTTTTTTGNETEGGSKKDVKEAAAAPPPPRLIDLLTKKKQ</sequence>
<feature type="transmembrane region" description="Helical" evidence="2">
    <location>
        <begin position="522"/>
        <end position="544"/>
    </location>
</feature>
<gene>
    <name evidence="3" type="ORF">JKF63_07476</name>
</gene>
<dbReference type="OrthoDB" id="273807at2759"/>
<dbReference type="Proteomes" id="UP000674318">
    <property type="component" value="Unassembled WGS sequence"/>
</dbReference>
<feature type="transmembrane region" description="Helical" evidence="2">
    <location>
        <begin position="491"/>
        <end position="510"/>
    </location>
</feature>
<accession>A0A836IX92</accession>
<keyword evidence="2" id="KW-0812">Transmembrane</keyword>